<dbReference type="NCBIfam" id="NF003816">
    <property type="entry name" value="PRK05406.1-5"/>
    <property type="match status" value="1"/>
</dbReference>
<dbReference type="NCBIfam" id="NF003814">
    <property type="entry name" value="PRK05406.1-3"/>
    <property type="match status" value="1"/>
</dbReference>
<keyword evidence="2" id="KW-1185">Reference proteome</keyword>
<protein>
    <submittedName>
        <fullName evidence="1">5-oxoprolinase subunit PxpA</fullName>
        <ecNumber evidence="1">3.5.2.9</ecNumber>
    </submittedName>
</protein>
<name>A0A5C7B884_9FLAO</name>
<keyword evidence="1" id="KW-0378">Hydrolase</keyword>
<dbReference type="GO" id="GO:0005975">
    <property type="term" value="P:carbohydrate metabolic process"/>
    <property type="evidence" value="ECO:0007669"/>
    <property type="project" value="InterPro"/>
</dbReference>
<gene>
    <name evidence="1" type="primary">pxpA</name>
    <name evidence="1" type="ORF">ES692_10240</name>
</gene>
<reference evidence="1 2" key="1">
    <citation type="submission" date="2019-08" db="EMBL/GenBank/DDBJ databases">
        <title>Genome of Psychroserpens burtonensis ACAM 167.</title>
        <authorList>
            <person name="Bowman J.P."/>
        </authorList>
    </citation>
    <scope>NUCLEOTIDE SEQUENCE [LARGE SCALE GENOMIC DNA]</scope>
    <source>
        <strain evidence="1 2">ACAM 167</strain>
    </source>
</reference>
<accession>A0A5C7B884</accession>
<dbReference type="CDD" id="cd10801">
    <property type="entry name" value="LamB_YcsF_like_1"/>
    <property type="match status" value="1"/>
</dbReference>
<dbReference type="EC" id="3.5.2.9" evidence="1"/>
<dbReference type="SUPFAM" id="SSF88713">
    <property type="entry name" value="Glycoside hydrolase/deacetylase"/>
    <property type="match status" value="1"/>
</dbReference>
<evidence type="ECO:0000313" key="2">
    <source>
        <dbReference type="Proteomes" id="UP000321938"/>
    </source>
</evidence>
<evidence type="ECO:0000313" key="1">
    <source>
        <dbReference type="EMBL" id="TXE17351.1"/>
    </source>
</evidence>
<dbReference type="InterPro" id="IPR005501">
    <property type="entry name" value="LamB/YcsF/PxpA-like"/>
</dbReference>
<dbReference type="Pfam" id="PF03746">
    <property type="entry name" value="LamB_YcsF"/>
    <property type="match status" value="1"/>
</dbReference>
<dbReference type="STRING" id="1123037.GCA_000425305_01176"/>
<dbReference type="EMBL" id="VOSB01000013">
    <property type="protein sequence ID" value="TXE17351.1"/>
    <property type="molecule type" value="Genomic_DNA"/>
</dbReference>
<organism evidence="1 2">
    <name type="scientific">Psychroserpens burtonensis</name>
    <dbReference type="NCBI Taxonomy" id="49278"/>
    <lineage>
        <taxon>Bacteria</taxon>
        <taxon>Pseudomonadati</taxon>
        <taxon>Bacteroidota</taxon>
        <taxon>Flavobacteriia</taxon>
        <taxon>Flavobacteriales</taxon>
        <taxon>Flavobacteriaceae</taxon>
        <taxon>Psychroserpens</taxon>
    </lineage>
</organism>
<dbReference type="InterPro" id="IPR011330">
    <property type="entry name" value="Glyco_hydro/deAcase_b/a-brl"/>
</dbReference>
<dbReference type="GO" id="GO:0017168">
    <property type="term" value="F:5-oxoprolinase (ATP-hydrolyzing) activity"/>
    <property type="evidence" value="ECO:0007669"/>
    <property type="project" value="UniProtKB-EC"/>
</dbReference>
<dbReference type="OrthoDB" id="9773478at2"/>
<comment type="caution">
    <text evidence="1">The sequence shown here is derived from an EMBL/GenBank/DDBJ whole genome shotgun (WGS) entry which is preliminary data.</text>
</comment>
<dbReference type="PANTHER" id="PTHR30292">
    <property type="entry name" value="UNCHARACTERIZED PROTEIN YBGL-RELATED"/>
    <property type="match status" value="1"/>
</dbReference>
<dbReference type="Gene3D" id="3.20.20.370">
    <property type="entry name" value="Glycoside hydrolase/deacetylase"/>
    <property type="match status" value="1"/>
</dbReference>
<dbReference type="Proteomes" id="UP000321938">
    <property type="component" value="Unassembled WGS sequence"/>
</dbReference>
<proteinExistence type="predicted"/>
<dbReference type="PANTHER" id="PTHR30292:SF0">
    <property type="entry name" value="5-OXOPROLINASE SUBUNIT A"/>
    <property type="match status" value="1"/>
</dbReference>
<dbReference type="AlphaFoldDB" id="A0A5C7B884"/>
<sequence length="252" mass="27749">MLIKTIDVNCDLGEGVGNESVLMPLISSCNIACGGHAGDLSTMSHVVELAKAYNVKIGAHPSFPDKKNFGRLIMNMSSNDLFDTLKFQIESLKSIVEAQQLKLHHIKPHGALYNLASVDVATATTVVNVIKSIDVDLVLYVPFGSVISKIAQQEGLKVMFEGFADRNYNEDLTLVSRTEPNAMIYDPFKMFAHVYNMISHGKVTTSNGVEVSLKVDTFCMHGDGNNVEENLRFLLKNLATKSIQINVFNYGF</sequence>